<dbReference type="STRING" id="1353158.SAMN04488587_2244"/>
<organism evidence="1 2">
    <name type="scientific">Methanococcoides vulcani</name>
    <dbReference type="NCBI Taxonomy" id="1353158"/>
    <lineage>
        <taxon>Archaea</taxon>
        <taxon>Methanobacteriati</taxon>
        <taxon>Methanobacteriota</taxon>
        <taxon>Stenosarchaea group</taxon>
        <taxon>Methanomicrobia</taxon>
        <taxon>Methanosarcinales</taxon>
        <taxon>Methanosarcinaceae</taxon>
        <taxon>Methanococcoides</taxon>
    </lineage>
</organism>
<dbReference type="SUPFAM" id="SSF56672">
    <property type="entry name" value="DNA/RNA polymerases"/>
    <property type="match status" value="1"/>
</dbReference>
<name>A0A1I0BQ53_9EURY</name>
<dbReference type="InterPro" id="IPR043502">
    <property type="entry name" value="DNA/RNA_pol_sf"/>
</dbReference>
<keyword evidence="2" id="KW-1185">Reference proteome</keyword>
<protein>
    <submittedName>
        <fullName evidence="1">Pathogenicity locus</fullName>
    </submittedName>
</protein>
<dbReference type="Proteomes" id="UP000243338">
    <property type="component" value="Unassembled WGS sequence"/>
</dbReference>
<reference evidence="2" key="1">
    <citation type="submission" date="2016-10" db="EMBL/GenBank/DDBJ databases">
        <authorList>
            <person name="Varghese N."/>
            <person name="Submissions S."/>
        </authorList>
    </citation>
    <scope>NUCLEOTIDE SEQUENCE [LARGE SCALE GENOMIC DNA]</scope>
    <source>
        <strain evidence="2">SLH 33</strain>
    </source>
</reference>
<evidence type="ECO:0000313" key="2">
    <source>
        <dbReference type="Proteomes" id="UP000243338"/>
    </source>
</evidence>
<dbReference type="OrthoDB" id="140581at2157"/>
<dbReference type="InterPro" id="IPR021725">
    <property type="entry name" value="Cdd1"/>
</dbReference>
<evidence type="ECO:0000313" key="1">
    <source>
        <dbReference type="EMBL" id="SET08412.1"/>
    </source>
</evidence>
<dbReference type="Gene3D" id="1.10.150.20">
    <property type="entry name" value="5' to 3' exonuclease, C-terminal subdomain"/>
    <property type="match status" value="1"/>
</dbReference>
<dbReference type="AlphaFoldDB" id="A0A1I0BQ53"/>
<dbReference type="Pfam" id="PF11731">
    <property type="entry name" value="Cdd1"/>
    <property type="match status" value="1"/>
</dbReference>
<dbReference type="EMBL" id="FOHQ01000008">
    <property type="protein sequence ID" value="SET08412.1"/>
    <property type="molecule type" value="Genomic_DNA"/>
</dbReference>
<accession>A0A1I0BQ53</accession>
<dbReference type="RefSeq" id="WP_091690684.1">
    <property type="nucleotide sequence ID" value="NZ_CAAGSJ010000002.1"/>
</dbReference>
<gene>
    <name evidence="1" type="ORF">SAMN04488587_2244</name>
</gene>
<proteinExistence type="predicted"/>
<sequence>MTLSKPDDLERIPGVGSKIAQELRGLGIHSIEDLKGKNPEELYFKLSTRKGTYVDRCVLYVFRCAVYYASNKDHDPELLKWWNWKDV</sequence>